<evidence type="ECO:0000256" key="1">
    <source>
        <dbReference type="SAM" id="MobiDB-lite"/>
    </source>
</evidence>
<dbReference type="OrthoDB" id="3526284at2759"/>
<dbReference type="AlphaFoldDB" id="A0A2S4KUF9"/>
<comment type="caution">
    <text evidence="2">The sequence shown here is derived from an EMBL/GenBank/DDBJ whole genome shotgun (WGS) entry which is preliminary data.</text>
</comment>
<feature type="region of interest" description="Disordered" evidence="1">
    <location>
        <begin position="1"/>
        <end position="69"/>
    </location>
</feature>
<protein>
    <submittedName>
        <fullName evidence="2">UDP-glucose 4-epimerase</fullName>
    </submittedName>
</protein>
<dbReference type="Proteomes" id="UP000237481">
    <property type="component" value="Unassembled WGS sequence"/>
</dbReference>
<accession>A0A2S4KUF9</accession>
<gene>
    <name evidence="2" type="ORF">TPAR_05974</name>
</gene>
<reference evidence="2 3" key="1">
    <citation type="submission" date="2018-01" db="EMBL/GenBank/DDBJ databases">
        <title>Harnessing the power of phylogenomics to disentangle the directionality and signatures of interkingdom host jumping in the parasitic fungal genus Tolypocladium.</title>
        <authorList>
            <person name="Quandt C.A."/>
            <person name="Patterson W."/>
            <person name="Spatafora J.W."/>
        </authorList>
    </citation>
    <scope>NUCLEOTIDE SEQUENCE [LARGE SCALE GENOMIC DNA]</scope>
    <source>
        <strain evidence="2 3">NRBC 100945</strain>
    </source>
</reference>
<proteinExistence type="predicted"/>
<dbReference type="EMBL" id="PKSG01000636">
    <property type="protein sequence ID" value="POR33828.1"/>
    <property type="molecule type" value="Genomic_DNA"/>
</dbReference>
<evidence type="ECO:0000313" key="2">
    <source>
        <dbReference type="EMBL" id="POR33828.1"/>
    </source>
</evidence>
<sequence length="104" mass="11358">MARRLAKHLQPARAAPPVDRQTVRAHVAQAKESSKSSRWGLFKKDEPPLPPPASSPAPSASAGRDAVTMSAGAEEVTFRRENEMGIWESTTGWGIVVRVRIRNT</sequence>
<evidence type="ECO:0000313" key="3">
    <source>
        <dbReference type="Proteomes" id="UP000237481"/>
    </source>
</evidence>
<organism evidence="2 3">
    <name type="scientific">Tolypocladium paradoxum</name>
    <dbReference type="NCBI Taxonomy" id="94208"/>
    <lineage>
        <taxon>Eukaryota</taxon>
        <taxon>Fungi</taxon>
        <taxon>Dikarya</taxon>
        <taxon>Ascomycota</taxon>
        <taxon>Pezizomycotina</taxon>
        <taxon>Sordariomycetes</taxon>
        <taxon>Hypocreomycetidae</taxon>
        <taxon>Hypocreales</taxon>
        <taxon>Ophiocordycipitaceae</taxon>
        <taxon>Tolypocladium</taxon>
    </lineage>
</organism>
<name>A0A2S4KUF9_9HYPO</name>
<keyword evidence="3" id="KW-1185">Reference proteome</keyword>